<feature type="non-terminal residue" evidence="2">
    <location>
        <position position="177"/>
    </location>
</feature>
<feature type="region of interest" description="Disordered" evidence="1">
    <location>
        <begin position="1"/>
        <end position="39"/>
    </location>
</feature>
<feature type="non-terminal residue" evidence="2">
    <location>
        <position position="1"/>
    </location>
</feature>
<feature type="compositionally biased region" description="Basic and acidic residues" evidence="1">
    <location>
        <begin position="18"/>
        <end position="38"/>
    </location>
</feature>
<dbReference type="EMBL" id="CADCVQ010000171">
    <property type="protein sequence ID" value="CAA9531643.1"/>
    <property type="molecule type" value="Genomic_DNA"/>
</dbReference>
<feature type="region of interest" description="Disordered" evidence="1">
    <location>
        <begin position="66"/>
        <end position="103"/>
    </location>
</feature>
<evidence type="ECO:0000313" key="2">
    <source>
        <dbReference type="EMBL" id="CAA9531643.1"/>
    </source>
</evidence>
<feature type="compositionally biased region" description="Low complexity" evidence="1">
    <location>
        <begin position="85"/>
        <end position="95"/>
    </location>
</feature>
<accession>A0A6J4TTH6</accession>
<sequence length="177" mass="20373">VQCGQGHPADDLVLEAEDVTRSDRADRADDDRRRRDVGVGRWWRRPLQSARRLLDGDGRSRAASCAEVAADVHQGPQRARDLQRRGSGSQSRTRSVGAHRRPHVRLDDRVLQVRPGKRRVHRHAQAQENVAARARRRVVHGRLRERAARRQRNPAPRQQHAPRYRDGRAHQRRADPV</sequence>
<gene>
    <name evidence="2" type="ORF">AVDCRST_MAG67-4326</name>
</gene>
<organism evidence="2">
    <name type="scientific">uncultured Solirubrobacteraceae bacterium</name>
    <dbReference type="NCBI Taxonomy" id="1162706"/>
    <lineage>
        <taxon>Bacteria</taxon>
        <taxon>Bacillati</taxon>
        <taxon>Actinomycetota</taxon>
        <taxon>Thermoleophilia</taxon>
        <taxon>Solirubrobacterales</taxon>
        <taxon>Solirubrobacteraceae</taxon>
        <taxon>environmental samples</taxon>
    </lineage>
</organism>
<reference evidence="2" key="1">
    <citation type="submission" date="2020-02" db="EMBL/GenBank/DDBJ databases">
        <authorList>
            <person name="Meier V. D."/>
        </authorList>
    </citation>
    <scope>NUCLEOTIDE SEQUENCE</scope>
    <source>
        <strain evidence="2">AVDCRST_MAG67</strain>
    </source>
</reference>
<feature type="region of interest" description="Disordered" evidence="1">
    <location>
        <begin position="117"/>
        <end position="177"/>
    </location>
</feature>
<dbReference type="AlphaFoldDB" id="A0A6J4TTH6"/>
<evidence type="ECO:0000256" key="1">
    <source>
        <dbReference type="SAM" id="MobiDB-lite"/>
    </source>
</evidence>
<name>A0A6J4TTH6_9ACTN</name>
<protein>
    <submittedName>
        <fullName evidence="2">Uncharacterized protein</fullName>
    </submittedName>
</protein>
<feature type="compositionally biased region" description="Basic and acidic residues" evidence="1">
    <location>
        <begin position="163"/>
        <end position="177"/>
    </location>
</feature>
<proteinExistence type="predicted"/>